<dbReference type="EMBL" id="CP126653">
    <property type="protein sequence ID" value="WJZ89919.1"/>
    <property type="molecule type" value="Genomic_DNA"/>
</dbReference>
<accession>A0ABY9C5D3</accession>
<dbReference type="PANTHER" id="PTHR33878">
    <property type="entry name" value="OS08G0559000 PROTEIN"/>
    <property type="match status" value="1"/>
</dbReference>
<reference evidence="2 3" key="1">
    <citation type="journal article" date="2023" name="Hortic Res">
        <title>The complete reference genome for grapevine (Vitis vinifera L.) genetics and breeding.</title>
        <authorList>
            <person name="Shi X."/>
            <person name="Cao S."/>
            <person name="Wang X."/>
            <person name="Huang S."/>
            <person name="Wang Y."/>
            <person name="Liu Z."/>
            <person name="Liu W."/>
            <person name="Leng X."/>
            <person name="Peng Y."/>
            <person name="Wang N."/>
            <person name="Wang Y."/>
            <person name="Ma Z."/>
            <person name="Xu X."/>
            <person name="Zhang F."/>
            <person name="Xue H."/>
            <person name="Zhong H."/>
            <person name="Wang Y."/>
            <person name="Zhang K."/>
            <person name="Velt A."/>
            <person name="Avia K."/>
            <person name="Holtgrawe D."/>
            <person name="Grimplet J."/>
            <person name="Matus J.T."/>
            <person name="Ware D."/>
            <person name="Wu X."/>
            <person name="Wang H."/>
            <person name="Liu C."/>
            <person name="Fang Y."/>
            <person name="Rustenholz C."/>
            <person name="Cheng Z."/>
            <person name="Xiao H."/>
            <person name="Zhou Y."/>
        </authorList>
    </citation>
    <scope>NUCLEOTIDE SEQUENCE [LARGE SCALE GENOMIC DNA]</scope>
    <source>
        <strain evidence="3">cv. Pinot noir / PN40024</strain>
        <tissue evidence="2">Leaf</tissue>
    </source>
</reference>
<feature type="region of interest" description="Disordered" evidence="1">
    <location>
        <begin position="1"/>
        <end position="24"/>
    </location>
</feature>
<sequence length="182" mass="19820">MYPSSEHLPCPESAPLPPSPHTQRPKSVITIVFEGLTEFTLRPNEISASACLGIQMAEAHPIHFLDLALPARTGLLNKQSYGCCWYQTVQGKVTSAMATRIAARYVSRRLSSSGKVLGEEEKAAENIYIKKAEQEKLEKLARKGPKPEEKPVTSSVLAGTAAILGGLGWYLKSSSKKPEVQD</sequence>
<evidence type="ECO:0000313" key="2">
    <source>
        <dbReference type="EMBL" id="WJZ89919.1"/>
    </source>
</evidence>
<organism evidence="2 3">
    <name type="scientific">Vitis vinifera</name>
    <name type="common">Grape</name>
    <dbReference type="NCBI Taxonomy" id="29760"/>
    <lineage>
        <taxon>Eukaryota</taxon>
        <taxon>Viridiplantae</taxon>
        <taxon>Streptophyta</taxon>
        <taxon>Embryophyta</taxon>
        <taxon>Tracheophyta</taxon>
        <taxon>Spermatophyta</taxon>
        <taxon>Magnoliopsida</taxon>
        <taxon>eudicotyledons</taxon>
        <taxon>Gunneridae</taxon>
        <taxon>Pentapetalae</taxon>
        <taxon>rosids</taxon>
        <taxon>Vitales</taxon>
        <taxon>Vitaceae</taxon>
        <taxon>Viteae</taxon>
        <taxon>Vitis</taxon>
    </lineage>
</organism>
<dbReference type="PANTHER" id="PTHR33878:SF1">
    <property type="entry name" value="OS08G0559000 PROTEIN"/>
    <property type="match status" value="1"/>
</dbReference>
<proteinExistence type="predicted"/>
<dbReference type="Proteomes" id="UP001227230">
    <property type="component" value="Chromosome 6"/>
</dbReference>
<dbReference type="InterPro" id="IPR045284">
    <property type="entry name" value="At2g27730-like"/>
</dbReference>
<keyword evidence="3" id="KW-1185">Reference proteome</keyword>
<evidence type="ECO:0000256" key="1">
    <source>
        <dbReference type="SAM" id="MobiDB-lite"/>
    </source>
</evidence>
<protein>
    <submittedName>
        <fullName evidence="2">Uncharacterized protein</fullName>
    </submittedName>
</protein>
<name>A0ABY9C5D3_VITVI</name>
<evidence type="ECO:0000313" key="3">
    <source>
        <dbReference type="Proteomes" id="UP001227230"/>
    </source>
</evidence>
<gene>
    <name evidence="2" type="ORF">VitviT2T_009102</name>
</gene>